<feature type="domain" description="GIY-YIG" evidence="2">
    <location>
        <begin position="99"/>
        <end position="191"/>
    </location>
</feature>
<evidence type="ECO:0000259" key="3">
    <source>
        <dbReference type="PROSITE" id="PS50943"/>
    </source>
</evidence>
<dbReference type="InterPro" id="IPR027417">
    <property type="entry name" value="P-loop_NTPase"/>
</dbReference>
<dbReference type="Pfam" id="PF01381">
    <property type="entry name" value="HTH_3"/>
    <property type="match status" value="1"/>
</dbReference>
<gene>
    <name evidence="4" type="ORF">G9403_00015</name>
</gene>
<dbReference type="SUPFAM" id="SSF47413">
    <property type="entry name" value="lambda repressor-like DNA-binding domains"/>
    <property type="match status" value="1"/>
</dbReference>
<dbReference type="Gene3D" id="1.10.260.40">
    <property type="entry name" value="lambda repressor-like DNA-binding domains"/>
    <property type="match status" value="1"/>
</dbReference>
<reference evidence="4 5" key="1">
    <citation type="submission" date="2020-03" db="EMBL/GenBank/DDBJ databases">
        <title>Comparative genomics of Weissella paramesenteroides.</title>
        <authorList>
            <person name="Kant R."/>
            <person name="Takala T."/>
            <person name="Saris P."/>
        </authorList>
    </citation>
    <scope>NUCLEOTIDE SEQUENCE [LARGE SCALE GENOMIC DNA]</scope>
    <source>
        <strain evidence="4 5">SJ27-4</strain>
    </source>
</reference>
<evidence type="ECO:0000259" key="2">
    <source>
        <dbReference type="PROSITE" id="PS50164"/>
    </source>
</evidence>
<dbReference type="CDD" id="cd00093">
    <property type="entry name" value="HTH_XRE"/>
    <property type="match status" value="1"/>
</dbReference>
<dbReference type="InterPro" id="IPR010982">
    <property type="entry name" value="Lambda_DNA-bd_dom_sf"/>
</dbReference>
<feature type="coiled-coil region" evidence="1">
    <location>
        <begin position="131"/>
        <end position="158"/>
    </location>
</feature>
<protein>
    <submittedName>
        <fullName evidence="4">DUF2075 domain-containing protein</fullName>
    </submittedName>
</protein>
<dbReference type="RefSeq" id="WP_277361792.1">
    <property type="nucleotide sequence ID" value="NZ_CP049940.1"/>
</dbReference>
<dbReference type="SUPFAM" id="SSF52540">
    <property type="entry name" value="P-loop containing nucleoside triphosphate hydrolases"/>
    <property type="match status" value="1"/>
</dbReference>
<proteinExistence type="predicted"/>
<evidence type="ECO:0000313" key="5">
    <source>
        <dbReference type="Proteomes" id="UP001215461"/>
    </source>
</evidence>
<sequence length="646" mass="74472">MELHKLIKEKREKIGLTQEDVAHRLNVTRQAVQNWENNKRSIPNSLLTQYFKLLKFDAKEILTVFGFLDNNNLRIESIDYSKKGIDEFKYTEGETVLTKFPTLYLGVGKKQDKYTSRVNQLAYVGEASSIIRRTNEHLNAKNDKLNAIKNDADDDKEELYIIGHPKFNKFATLELEQMFMDSLLGDKKFIKIYNGRNNGLSIDFYERNAYREGIFPEIWNQLEKKDVVSSLEEVRNSALFANSPFKTLSTKQQEAKNIISDKIAQTLSEDDQHEVIKIQGLAGSGKTVLMSQLFYDIWKDPYEVVEAGGNTTHRSSVVLLVRHEQQRRTYEQIAKKLNMGKDAVMDVSTFITKGIKTDVVLVDEAHLLWSGNYGRINKAKWEPDLMALHKLANTLVLIYDPNQLVSARAKIDDNPELLEIVNGKNTLTVNLNEQWRIEANPATLKWIENFAHFSENSMVTPPKDDVYDIRFFEDASDFRHEIESKNDQFGLSRLVATYDWQYSQGSRPKNNDKYWYVEFGNETLPWNLELPEVQAAQDKQIPWQEIDMSIGEIGSDFTVQGIDLNYVGVILGPSIIWNEETNSLDIDADKSFDKQKIRKINGSYDNEGNRKYLKNVVNVLLTRGVHGLYVYAVNDKLREKLMMLNS</sequence>
<keyword evidence="1" id="KW-0175">Coiled coil</keyword>
<dbReference type="InterPro" id="IPR018647">
    <property type="entry name" value="SLFN_3-like_DNA/RNA_helicase"/>
</dbReference>
<feature type="domain" description="HTH cro/C1-type" evidence="3">
    <location>
        <begin position="7"/>
        <end position="61"/>
    </location>
</feature>
<organism evidence="4 5">
    <name type="scientific">Weissella paramesenteroides</name>
    <name type="common">Leuconostoc paramesenteroides</name>
    <dbReference type="NCBI Taxonomy" id="1249"/>
    <lineage>
        <taxon>Bacteria</taxon>
        <taxon>Bacillati</taxon>
        <taxon>Bacillota</taxon>
        <taxon>Bacilli</taxon>
        <taxon>Lactobacillales</taxon>
        <taxon>Lactobacillaceae</taxon>
        <taxon>Weissella</taxon>
    </lineage>
</organism>
<dbReference type="InterPro" id="IPR000305">
    <property type="entry name" value="GIY-YIG_endonuc"/>
</dbReference>
<dbReference type="AlphaFoldDB" id="A0ABD4XFW3"/>
<dbReference type="Gene3D" id="3.40.50.300">
    <property type="entry name" value="P-loop containing nucleotide triphosphate hydrolases"/>
    <property type="match status" value="1"/>
</dbReference>
<dbReference type="PROSITE" id="PS50164">
    <property type="entry name" value="GIY_YIG"/>
    <property type="match status" value="1"/>
</dbReference>
<evidence type="ECO:0000313" key="4">
    <source>
        <dbReference type="EMBL" id="MDF8370052.1"/>
    </source>
</evidence>
<dbReference type="SMART" id="SM00530">
    <property type="entry name" value="HTH_XRE"/>
    <property type="match status" value="1"/>
</dbReference>
<evidence type="ECO:0000256" key="1">
    <source>
        <dbReference type="SAM" id="Coils"/>
    </source>
</evidence>
<dbReference type="InterPro" id="IPR001387">
    <property type="entry name" value="Cro/C1-type_HTH"/>
</dbReference>
<dbReference type="Pfam" id="PF09848">
    <property type="entry name" value="SLFN-g3_helicase"/>
    <property type="match status" value="1"/>
</dbReference>
<comment type="caution">
    <text evidence="4">The sequence shown here is derived from an EMBL/GenBank/DDBJ whole genome shotgun (WGS) entry which is preliminary data.</text>
</comment>
<dbReference type="Proteomes" id="UP001215461">
    <property type="component" value="Unassembled WGS sequence"/>
</dbReference>
<name>A0ABD4XFW3_WEIPA</name>
<dbReference type="PROSITE" id="PS50943">
    <property type="entry name" value="HTH_CROC1"/>
    <property type="match status" value="1"/>
</dbReference>
<accession>A0ABD4XFW3</accession>
<dbReference type="EMBL" id="JAANXN010000001">
    <property type="protein sequence ID" value="MDF8370052.1"/>
    <property type="molecule type" value="Genomic_DNA"/>
</dbReference>